<name>A0A2K8KW20_9GAMM</name>
<dbReference type="PROSITE" id="PS51725">
    <property type="entry name" value="ABM"/>
    <property type="match status" value="1"/>
</dbReference>
<dbReference type="Pfam" id="PF03992">
    <property type="entry name" value="ABM"/>
    <property type="match status" value="1"/>
</dbReference>
<dbReference type="GO" id="GO:0004497">
    <property type="term" value="F:monooxygenase activity"/>
    <property type="evidence" value="ECO:0007669"/>
    <property type="project" value="UniProtKB-KW"/>
</dbReference>
<evidence type="ECO:0000313" key="2">
    <source>
        <dbReference type="EMBL" id="ATX78149.1"/>
    </source>
</evidence>
<organism evidence="2 3">
    <name type="scientific">Reinekea forsetii</name>
    <dbReference type="NCBI Taxonomy" id="1336806"/>
    <lineage>
        <taxon>Bacteria</taxon>
        <taxon>Pseudomonadati</taxon>
        <taxon>Pseudomonadota</taxon>
        <taxon>Gammaproteobacteria</taxon>
        <taxon>Oceanospirillales</taxon>
        <taxon>Saccharospirillaceae</taxon>
        <taxon>Reinekea</taxon>
    </lineage>
</organism>
<dbReference type="KEGG" id="rfo:REIFOR_03030"/>
<dbReference type="InterPro" id="IPR050744">
    <property type="entry name" value="AI-2_Isomerase_LsrG"/>
</dbReference>
<sequence length="96" mass="10908">MTQITIVANIYANLGQIPLVQAELEKLIAITLGEPGCIRYELHRDNNDPAHFMFYETWATRELWQAHMNRPHLAAYMQATDGAVSEFTLNEMTSIG</sequence>
<keyword evidence="2" id="KW-0503">Monooxygenase</keyword>
<feature type="domain" description="ABM" evidence="1">
    <location>
        <begin position="4"/>
        <end position="92"/>
    </location>
</feature>
<reference evidence="2 3" key="1">
    <citation type="journal article" date="2017" name="Environ. Microbiol.">
        <title>Genomic and physiological analyses of 'Reinekea forsetii' reveal a versatile opportunistic lifestyle during spring algae blooms.</title>
        <authorList>
            <person name="Avci B."/>
            <person name="Hahnke R.L."/>
            <person name="Chafee M."/>
            <person name="Fischer T."/>
            <person name="Gruber-Vodicka H."/>
            <person name="Tegetmeyer H.E."/>
            <person name="Harder J."/>
            <person name="Fuchs B.M."/>
            <person name="Amann R.I."/>
            <person name="Teeling H."/>
        </authorList>
    </citation>
    <scope>NUCLEOTIDE SEQUENCE [LARGE SCALE GENOMIC DNA]</scope>
    <source>
        <strain evidence="2 3">Hel1_31_D35</strain>
    </source>
</reference>
<proteinExistence type="predicted"/>
<dbReference type="Proteomes" id="UP000229757">
    <property type="component" value="Chromosome"/>
</dbReference>
<dbReference type="InterPro" id="IPR007138">
    <property type="entry name" value="ABM_dom"/>
</dbReference>
<gene>
    <name evidence="2" type="ORF">REIFOR_03030</name>
</gene>
<dbReference type="AlphaFoldDB" id="A0A2K8KW20"/>
<dbReference type="PANTHER" id="PTHR33336:SF3">
    <property type="entry name" value="ABM DOMAIN-CONTAINING PROTEIN"/>
    <property type="match status" value="1"/>
</dbReference>
<accession>A0A2K8KW20</accession>
<dbReference type="SUPFAM" id="SSF54909">
    <property type="entry name" value="Dimeric alpha+beta barrel"/>
    <property type="match status" value="1"/>
</dbReference>
<dbReference type="EMBL" id="CP011797">
    <property type="protein sequence ID" value="ATX78149.1"/>
    <property type="molecule type" value="Genomic_DNA"/>
</dbReference>
<dbReference type="InterPro" id="IPR011008">
    <property type="entry name" value="Dimeric_a/b-barrel"/>
</dbReference>
<dbReference type="RefSeq" id="WP_100258357.1">
    <property type="nucleotide sequence ID" value="NZ_CP011797.1"/>
</dbReference>
<evidence type="ECO:0000313" key="3">
    <source>
        <dbReference type="Proteomes" id="UP000229757"/>
    </source>
</evidence>
<keyword evidence="2" id="KW-0560">Oxidoreductase</keyword>
<evidence type="ECO:0000259" key="1">
    <source>
        <dbReference type="PROSITE" id="PS51725"/>
    </source>
</evidence>
<protein>
    <submittedName>
        <fullName evidence="2">Antibiotic biosynthesis monooxygenase</fullName>
    </submittedName>
</protein>
<dbReference type="OrthoDB" id="9812192at2"/>
<keyword evidence="3" id="KW-1185">Reference proteome</keyword>
<dbReference type="PANTHER" id="PTHR33336">
    <property type="entry name" value="QUINOL MONOOXYGENASE YGIN-RELATED"/>
    <property type="match status" value="1"/>
</dbReference>
<dbReference type="Gene3D" id="3.30.70.100">
    <property type="match status" value="1"/>
</dbReference>